<name>A0A315EBJ0_9BURK</name>
<keyword evidence="1" id="KW-0732">Signal</keyword>
<dbReference type="PANTHER" id="PTHR42779:SF1">
    <property type="entry name" value="PROTEIN YNJB"/>
    <property type="match status" value="1"/>
</dbReference>
<accession>A0A315EBJ0</accession>
<feature type="signal peptide" evidence="1">
    <location>
        <begin position="1"/>
        <end position="33"/>
    </location>
</feature>
<sequence length="409" mass="44745">MKSETLIQPALIFNRRQSLTLLAVAMSSCVAQAQNTTWPDTLRAARGQTVYFNAWAGSERINAYLQWAAAELQRDFGVKLQHVKISDAADVVKRIRAEKQAGRKDTEGTVDLVWINGENFAAMKRDGLLSAPFAQALPNFQWVDTVGKPTTLVDFSVPTEGLESPWGMAQLTFLADTQRLPKPPQNMAELLALARSQPGRITYPRPPNFHGTTFVKQALIEHAPDVKALAQPVTPAALAAQAAPLWRFLDALHPHLWRGGKQFPQNSAAVRQMMADGELVMALTFNPNEAANEIAAKRLPATVQSWQFAKGTIGNTHFVAIPYNAPSKAGAQVVANFLLSPAAQARKADIDVWGDPTVLDVARLPAAERARFQSASRPGQVAVTAPVLPEPHASWVDALEKEWTRRYGV</sequence>
<dbReference type="InterPro" id="IPR027020">
    <property type="entry name" value="YnjB"/>
</dbReference>
<comment type="caution">
    <text evidence="2">The sequence shown here is derived from an EMBL/GenBank/DDBJ whole genome shotgun (WGS) entry which is preliminary data.</text>
</comment>
<dbReference type="Proteomes" id="UP000250790">
    <property type="component" value="Unassembled WGS sequence"/>
</dbReference>
<dbReference type="OrthoDB" id="3239593at2"/>
<dbReference type="InterPro" id="IPR006059">
    <property type="entry name" value="SBP"/>
</dbReference>
<feature type="chain" id="PRO_5016260314" evidence="1">
    <location>
        <begin position="34"/>
        <end position="409"/>
    </location>
</feature>
<organism evidence="2 3">
    <name type="scientific">Limnohabitans parvus II-B4</name>
    <dbReference type="NCBI Taxonomy" id="1293052"/>
    <lineage>
        <taxon>Bacteria</taxon>
        <taxon>Pseudomonadati</taxon>
        <taxon>Pseudomonadota</taxon>
        <taxon>Betaproteobacteria</taxon>
        <taxon>Burkholderiales</taxon>
        <taxon>Comamonadaceae</taxon>
        <taxon>Limnohabitans</taxon>
    </lineage>
</organism>
<evidence type="ECO:0000313" key="2">
    <source>
        <dbReference type="EMBL" id="PUE54248.1"/>
    </source>
</evidence>
<protein>
    <submittedName>
        <fullName evidence="2">ABC transporter substrate-binding protein</fullName>
    </submittedName>
</protein>
<keyword evidence="3" id="KW-1185">Reference proteome</keyword>
<evidence type="ECO:0000256" key="1">
    <source>
        <dbReference type="SAM" id="SignalP"/>
    </source>
</evidence>
<dbReference type="Pfam" id="PF13416">
    <property type="entry name" value="SBP_bac_8"/>
    <property type="match status" value="1"/>
</dbReference>
<dbReference type="PIRSF" id="PIRSF029172">
    <property type="entry name" value="UCP029172_ABC_sbc_YnjB"/>
    <property type="match status" value="1"/>
</dbReference>
<dbReference type="EMBL" id="NESN01000002">
    <property type="protein sequence ID" value="PUE54248.1"/>
    <property type="molecule type" value="Genomic_DNA"/>
</dbReference>
<reference evidence="2 3" key="1">
    <citation type="submission" date="2017-04" db="EMBL/GenBank/DDBJ databases">
        <title>Unexpected and diverse lifestyles within the genus Limnohabitans.</title>
        <authorList>
            <person name="Kasalicky V."/>
            <person name="Mehrshad M."/>
            <person name="Andrei S.-A."/>
            <person name="Salcher M."/>
            <person name="Kratochvilova H."/>
            <person name="Simek K."/>
            <person name="Ghai R."/>
        </authorList>
    </citation>
    <scope>NUCLEOTIDE SEQUENCE [LARGE SCALE GENOMIC DNA]</scope>
    <source>
        <strain evidence="2 3">II-B4</strain>
    </source>
</reference>
<dbReference type="RefSeq" id="WP_108312217.1">
    <property type="nucleotide sequence ID" value="NZ_NESN01000002.1"/>
</dbReference>
<dbReference type="PROSITE" id="PS51257">
    <property type="entry name" value="PROKAR_LIPOPROTEIN"/>
    <property type="match status" value="1"/>
</dbReference>
<dbReference type="NCBIfam" id="NF008633">
    <property type="entry name" value="PRK11622.1"/>
    <property type="match status" value="1"/>
</dbReference>
<gene>
    <name evidence="2" type="ORF">B9Z37_06760</name>
</gene>
<dbReference type="PANTHER" id="PTHR42779">
    <property type="entry name" value="PROTEIN YNJB"/>
    <property type="match status" value="1"/>
</dbReference>
<dbReference type="SUPFAM" id="SSF53850">
    <property type="entry name" value="Periplasmic binding protein-like II"/>
    <property type="match status" value="1"/>
</dbReference>
<proteinExistence type="predicted"/>
<evidence type="ECO:0000313" key="3">
    <source>
        <dbReference type="Proteomes" id="UP000250790"/>
    </source>
</evidence>
<dbReference type="AlphaFoldDB" id="A0A315EBJ0"/>
<dbReference type="Gene3D" id="3.40.190.10">
    <property type="entry name" value="Periplasmic binding protein-like II"/>
    <property type="match status" value="2"/>
</dbReference>